<name>A0A9E7I8D9_9LILI</name>
<reference evidence="1" key="1">
    <citation type="submission" date="2022-05" db="EMBL/GenBank/DDBJ databases">
        <title>The Musa troglodytarum L. genome provides insights into the mechanism of non-climacteric behaviour and enrichment of carotenoids.</title>
        <authorList>
            <person name="Wang J."/>
        </authorList>
    </citation>
    <scope>NUCLEOTIDE SEQUENCE</scope>
    <source>
        <tissue evidence="1">Leaf</tissue>
    </source>
</reference>
<dbReference type="OrthoDB" id="10588142at2759"/>
<keyword evidence="2" id="KW-1185">Reference proteome</keyword>
<evidence type="ECO:0000313" key="2">
    <source>
        <dbReference type="Proteomes" id="UP001055439"/>
    </source>
</evidence>
<evidence type="ECO:0000313" key="1">
    <source>
        <dbReference type="EMBL" id="URE47461.1"/>
    </source>
</evidence>
<organism evidence="1 2">
    <name type="scientific">Musa troglodytarum</name>
    <name type="common">fe'i banana</name>
    <dbReference type="NCBI Taxonomy" id="320322"/>
    <lineage>
        <taxon>Eukaryota</taxon>
        <taxon>Viridiplantae</taxon>
        <taxon>Streptophyta</taxon>
        <taxon>Embryophyta</taxon>
        <taxon>Tracheophyta</taxon>
        <taxon>Spermatophyta</taxon>
        <taxon>Magnoliopsida</taxon>
        <taxon>Liliopsida</taxon>
        <taxon>Zingiberales</taxon>
        <taxon>Musaceae</taxon>
        <taxon>Musa</taxon>
    </lineage>
</organism>
<accession>A0A9E7I8D9</accession>
<protein>
    <submittedName>
        <fullName evidence="1">Uncharacterized protein</fullName>
    </submittedName>
</protein>
<dbReference type="EMBL" id="CP097511">
    <property type="protein sequence ID" value="URE47461.1"/>
    <property type="molecule type" value="Genomic_DNA"/>
</dbReference>
<sequence length="98" mass="11245">MLRRFFVLPPSDRCLTLDEEMVGDAGMVEILQLFCARSNFHPDLLISRILTTPHVLCNEVVRMSFGKKMRIGMRGRGENEAELVGKRVTGIGWRRRGR</sequence>
<gene>
    <name evidence="1" type="ORF">MUK42_16988</name>
</gene>
<dbReference type="Proteomes" id="UP001055439">
    <property type="component" value="Chromosome 9"/>
</dbReference>
<dbReference type="AlphaFoldDB" id="A0A9E7I8D9"/>
<proteinExistence type="predicted"/>